<reference evidence="1 2" key="1">
    <citation type="journal article" date="2013" name="ISME J.">
        <title>Comparative genomics of pathogenic lineages of Vibrio nigripulchritudo identifies virulence-associated traits.</title>
        <authorList>
            <person name="Goudenege D."/>
            <person name="Labreuche Y."/>
            <person name="Krin E."/>
            <person name="Ansquer D."/>
            <person name="Mangenot S."/>
            <person name="Calteau A."/>
            <person name="Medigue C."/>
            <person name="Mazel D."/>
            <person name="Polz M.F."/>
            <person name="Le Roux F."/>
        </authorList>
    </citation>
    <scope>NUCLEOTIDE SEQUENCE [LARGE SCALE GENOMIC DNA]</scope>
    <source>
        <strain evidence="2">SnF1</strain>
    </source>
</reference>
<proteinExistence type="predicted"/>
<evidence type="ECO:0000313" key="2">
    <source>
        <dbReference type="Proteomes" id="UP000016895"/>
    </source>
</evidence>
<dbReference type="AlphaFoldDB" id="U4KHF0"/>
<dbReference type="PATRIC" id="fig|1260221.3.peg.3335"/>
<accession>U4KHF0</accession>
<gene>
    <name evidence="1" type="ORF">VIBNI_A3517</name>
</gene>
<evidence type="ECO:0000313" key="1">
    <source>
        <dbReference type="EMBL" id="CCO59494.1"/>
    </source>
</evidence>
<dbReference type="Proteomes" id="UP000016895">
    <property type="component" value="Chromosome 1"/>
</dbReference>
<sequence length="241" mass="25983">MSIKQTLHPRQRVQFQAVGEFLYVANCPSEILIETHRGNYRLSRGAQILDEKLGGLVTVENLGESGEVEIIVGMGRYVPPADGQEVIVGQMPPVALAPNQTVEVNKLPMIQLADGQQVVIASMPAVSFADGQQFNVATLPQVEFAPGQKVGMAGDVMVRTKQTFTVRQRTSSSYATGKHALPYTIPAKKRGRITVKAPKANTGAIYLGDFELDAGESIELFVEGAVAVTGAATDHVQFLEY</sequence>
<protein>
    <submittedName>
        <fullName evidence="1">Uncharacterized protein</fullName>
    </submittedName>
</protein>
<dbReference type="STRING" id="28173.VIBNI_A3517"/>
<dbReference type="KEGG" id="vni:VIBNI_A3517"/>
<dbReference type="RefSeq" id="WP_022551921.1">
    <property type="nucleotide sequence ID" value="NC_022528.1"/>
</dbReference>
<dbReference type="EMBL" id="FO203526">
    <property type="protein sequence ID" value="CCO59494.1"/>
    <property type="molecule type" value="Genomic_DNA"/>
</dbReference>
<keyword evidence="2" id="KW-1185">Reference proteome</keyword>
<dbReference type="OrthoDB" id="5894186at2"/>
<organism evidence="1 2">
    <name type="scientific">Vibrio nigripulchritudo</name>
    <dbReference type="NCBI Taxonomy" id="28173"/>
    <lineage>
        <taxon>Bacteria</taxon>
        <taxon>Pseudomonadati</taxon>
        <taxon>Pseudomonadota</taxon>
        <taxon>Gammaproteobacteria</taxon>
        <taxon>Vibrionales</taxon>
        <taxon>Vibrionaceae</taxon>
        <taxon>Vibrio</taxon>
    </lineage>
</organism>
<name>U4KHF0_9VIBR</name>